<dbReference type="PROSITE" id="PS50021">
    <property type="entry name" value="CH"/>
    <property type="match status" value="1"/>
</dbReference>
<dbReference type="EMBL" id="JBAMIC010000012">
    <property type="protein sequence ID" value="KAK7099353.1"/>
    <property type="molecule type" value="Genomic_DNA"/>
</dbReference>
<dbReference type="Gene3D" id="1.10.418.10">
    <property type="entry name" value="Calponin-like domain"/>
    <property type="match status" value="1"/>
</dbReference>
<dbReference type="Pfam" id="PF00307">
    <property type="entry name" value="CH"/>
    <property type="match status" value="1"/>
</dbReference>
<dbReference type="GO" id="GO:0051015">
    <property type="term" value="F:actin filament binding"/>
    <property type="evidence" value="ECO:0007669"/>
    <property type="project" value="TreeGrafter"/>
</dbReference>
<dbReference type="SMART" id="SM00033">
    <property type="entry name" value="CH"/>
    <property type="match status" value="1"/>
</dbReference>
<dbReference type="PANTHER" id="PTHR47385">
    <property type="entry name" value="CALPONIN"/>
    <property type="match status" value="1"/>
</dbReference>
<dbReference type="Proteomes" id="UP001374579">
    <property type="component" value="Unassembled WGS sequence"/>
</dbReference>
<reference evidence="2 3" key="1">
    <citation type="submission" date="2024-02" db="EMBL/GenBank/DDBJ databases">
        <title>Chromosome-scale genome assembly of the rough periwinkle Littorina saxatilis.</title>
        <authorList>
            <person name="De Jode A."/>
            <person name="Faria R."/>
            <person name="Formenti G."/>
            <person name="Sims Y."/>
            <person name="Smith T.P."/>
            <person name="Tracey A."/>
            <person name="Wood J.M.D."/>
            <person name="Zagrodzka Z.B."/>
            <person name="Johannesson K."/>
            <person name="Butlin R.K."/>
            <person name="Leder E.H."/>
        </authorList>
    </citation>
    <scope>NUCLEOTIDE SEQUENCE [LARGE SCALE GENOMIC DNA]</scope>
    <source>
        <strain evidence="2">Snail1</strain>
        <tissue evidence="2">Muscle</tissue>
    </source>
</reference>
<comment type="caution">
    <text evidence="2">The sequence shown here is derived from an EMBL/GenBank/DDBJ whole genome shotgun (WGS) entry which is preliminary data.</text>
</comment>
<keyword evidence="3" id="KW-1185">Reference proteome</keyword>
<proteinExistence type="predicted"/>
<dbReference type="GO" id="GO:0015629">
    <property type="term" value="C:actin cytoskeleton"/>
    <property type="evidence" value="ECO:0007669"/>
    <property type="project" value="TreeGrafter"/>
</dbReference>
<dbReference type="AlphaFoldDB" id="A0AAN9B546"/>
<evidence type="ECO:0000313" key="3">
    <source>
        <dbReference type="Proteomes" id="UP001374579"/>
    </source>
</evidence>
<dbReference type="InterPro" id="IPR050606">
    <property type="entry name" value="Calponin-like"/>
</dbReference>
<name>A0AAN9B546_9CAEN</name>
<dbReference type="SUPFAM" id="SSF47576">
    <property type="entry name" value="Calponin-homology domain, CH-domain"/>
    <property type="match status" value="1"/>
</dbReference>
<organism evidence="2 3">
    <name type="scientific">Littorina saxatilis</name>
    <dbReference type="NCBI Taxonomy" id="31220"/>
    <lineage>
        <taxon>Eukaryota</taxon>
        <taxon>Metazoa</taxon>
        <taxon>Spiralia</taxon>
        <taxon>Lophotrochozoa</taxon>
        <taxon>Mollusca</taxon>
        <taxon>Gastropoda</taxon>
        <taxon>Caenogastropoda</taxon>
        <taxon>Littorinimorpha</taxon>
        <taxon>Littorinoidea</taxon>
        <taxon>Littorinidae</taxon>
        <taxon>Littorina</taxon>
    </lineage>
</organism>
<dbReference type="GO" id="GO:0007015">
    <property type="term" value="P:actin filament organization"/>
    <property type="evidence" value="ECO:0007669"/>
    <property type="project" value="TreeGrafter"/>
</dbReference>
<sequence>MAENRAKKSGIGGDIDRKLEAKYDQEEAAGTTKSVVLWMNSILQGEHDPIPVSEPFPTQRDIHKSIRDGVMLCKLINKLLESEGKPKVHFQKKAATMFVAYTNIESYNNGCLQYGLAKEFTVQSADLWEGRKGPFLNVINNIHSLGFLVRQGTLGVGVNGDGVLGLSVQVLVCREGRKGPFLNVINNIHSLGFLANSKGFTPTYLGAVQKTADFD</sequence>
<evidence type="ECO:0000313" key="2">
    <source>
        <dbReference type="EMBL" id="KAK7099353.1"/>
    </source>
</evidence>
<dbReference type="PANTHER" id="PTHR47385:SF24">
    <property type="entry name" value="MUSCLE-SPECIFIC PROTEIN 20"/>
    <property type="match status" value="1"/>
</dbReference>
<dbReference type="InterPro" id="IPR001715">
    <property type="entry name" value="CH_dom"/>
</dbReference>
<dbReference type="InterPro" id="IPR036872">
    <property type="entry name" value="CH_dom_sf"/>
</dbReference>
<protein>
    <recommendedName>
        <fullName evidence="1">Calponin-homology (CH) domain-containing protein</fullName>
    </recommendedName>
</protein>
<feature type="domain" description="Calponin-homology (CH)" evidence="1">
    <location>
        <begin position="29"/>
        <end position="149"/>
    </location>
</feature>
<evidence type="ECO:0000259" key="1">
    <source>
        <dbReference type="PROSITE" id="PS50021"/>
    </source>
</evidence>
<gene>
    <name evidence="2" type="ORF">V1264_003502</name>
</gene>
<accession>A0AAN9B546</accession>